<dbReference type="AlphaFoldDB" id="A0AAN6JU71"/>
<evidence type="ECO:0000256" key="1">
    <source>
        <dbReference type="ARBA" id="ARBA00001946"/>
    </source>
</evidence>
<evidence type="ECO:0000256" key="5">
    <source>
        <dbReference type="ARBA" id="ARBA00022679"/>
    </source>
</evidence>
<evidence type="ECO:0000256" key="2">
    <source>
        <dbReference type="ARBA" id="ARBA00004922"/>
    </source>
</evidence>
<feature type="compositionally biased region" description="Low complexity" evidence="8">
    <location>
        <begin position="23"/>
        <end position="44"/>
    </location>
</feature>
<comment type="catalytic activity">
    <reaction evidence="7">
        <text>n isopentenyl diphosphate + (2E,6E)-farnesyl diphosphate = a di-trans,poly-cis-polyprenyl diphosphate + n diphosphate</text>
        <dbReference type="Rhea" id="RHEA:53008"/>
        <dbReference type="Rhea" id="RHEA-COMP:19494"/>
        <dbReference type="ChEBI" id="CHEBI:33019"/>
        <dbReference type="ChEBI" id="CHEBI:128769"/>
        <dbReference type="ChEBI" id="CHEBI:136960"/>
        <dbReference type="ChEBI" id="CHEBI:175763"/>
        <dbReference type="EC" id="2.5.1.87"/>
    </reaction>
</comment>
<dbReference type="GO" id="GO:0045547">
    <property type="term" value="F:ditrans,polycis-polyprenyl diphosphate synthase [(2E,6E)-farnesyl diphosphate specific] activity"/>
    <property type="evidence" value="ECO:0007669"/>
    <property type="project" value="UniProtKB-EC"/>
</dbReference>
<keyword evidence="5" id="KW-0808">Transferase</keyword>
<keyword evidence="6" id="KW-0460">Magnesium</keyword>
<gene>
    <name evidence="9" type="ORF">OC846_000697</name>
</gene>
<protein>
    <recommendedName>
        <fullName evidence="4">ditrans,polycis-polyprenyl diphosphate synthase [(2E,6E)-farnesyldiphosphate specific]</fullName>
        <ecNumber evidence="4">2.5.1.87</ecNumber>
    </recommendedName>
</protein>
<accession>A0AAN6JU71</accession>
<dbReference type="PANTHER" id="PTHR21528:SF0">
    <property type="entry name" value="DEHYDRODOLICHYL DIPHOSPHATE SYNTHASE COMPLEX SUBUNIT NUS1"/>
    <property type="match status" value="1"/>
</dbReference>
<dbReference type="GO" id="GO:0005789">
    <property type="term" value="C:endoplasmic reticulum membrane"/>
    <property type="evidence" value="ECO:0007669"/>
    <property type="project" value="TreeGrafter"/>
</dbReference>
<feature type="compositionally biased region" description="Basic and acidic residues" evidence="8">
    <location>
        <begin position="309"/>
        <end position="327"/>
    </location>
</feature>
<comment type="cofactor">
    <cofactor evidence="1">
        <name>Mg(2+)</name>
        <dbReference type="ChEBI" id="CHEBI:18420"/>
    </cofactor>
</comment>
<evidence type="ECO:0000256" key="7">
    <source>
        <dbReference type="ARBA" id="ARBA00047353"/>
    </source>
</evidence>
<evidence type="ECO:0000313" key="10">
    <source>
        <dbReference type="Proteomes" id="UP001176517"/>
    </source>
</evidence>
<dbReference type="EMBL" id="JAPDMZ010000008">
    <property type="protein sequence ID" value="KAK0557051.1"/>
    <property type="molecule type" value="Genomic_DNA"/>
</dbReference>
<dbReference type="Proteomes" id="UP001176517">
    <property type="component" value="Unassembled WGS sequence"/>
</dbReference>
<evidence type="ECO:0000256" key="4">
    <source>
        <dbReference type="ARBA" id="ARBA00012596"/>
    </source>
</evidence>
<comment type="caution">
    <text evidence="9">The sequence shown here is derived from an EMBL/GenBank/DDBJ whole genome shotgun (WGS) entry which is preliminary data.</text>
</comment>
<dbReference type="EC" id="2.5.1.87" evidence="4"/>
<feature type="region of interest" description="Disordered" evidence="8">
    <location>
        <begin position="1"/>
        <end position="46"/>
    </location>
</feature>
<evidence type="ECO:0000256" key="3">
    <source>
        <dbReference type="ARBA" id="ARBA00005432"/>
    </source>
</evidence>
<evidence type="ECO:0000256" key="6">
    <source>
        <dbReference type="ARBA" id="ARBA00022842"/>
    </source>
</evidence>
<name>A0AAN6JU71_9BASI</name>
<dbReference type="GO" id="GO:1904423">
    <property type="term" value="C:dehydrodolichyl diphosphate synthase complex"/>
    <property type="evidence" value="ECO:0007669"/>
    <property type="project" value="InterPro"/>
</dbReference>
<evidence type="ECO:0000256" key="8">
    <source>
        <dbReference type="SAM" id="MobiDB-lite"/>
    </source>
</evidence>
<comment type="pathway">
    <text evidence="2">Protein modification; protein glycosylation.</text>
</comment>
<reference evidence="9" key="1">
    <citation type="journal article" date="2023" name="PhytoFront">
        <title>Draft Genome Resources of Seven Strains of Tilletia horrida, Causal Agent of Kernel Smut of Rice.</title>
        <authorList>
            <person name="Khanal S."/>
            <person name="Antony Babu S."/>
            <person name="Zhou X.G."/>
        </authorList>
    </citation>
    <scope>NUCLEOTIDE SEQUENCE</scope>
    <source>
        <strain evidence="9">TX6</strain>
    </source>
</reference>
<organism evidence="9 10">
    <name type="scientific">Tilletia horrida</name>
    <dbReference type="NCBI Taxonomy" id="155126"/>
    <lineage>
        <taxon>Eukaryota</taxon>
        <taxon>Fungi</taxon>
        <taxon>Dikarya</taxon>
        <taxon>Basidiomycota</taxon>
        <taxon>Ustilaginomycotina</taxon>
        <taxon>Exobasidiomycetes</taxon>
        <taxon>Tilletiales</taxon>
        <taxon>Tilletiaceae</taxon>
        <taxon>Tilletia</taxon>
    </lineage>
</organism>
<proteinExistence type="inferred from homology"/>
<dbReference type="InterPro" id="IPR038887">
    <property type="entry name" value="Nus1/NgBR"/>
</dbReference>
<sequence length="439" mass="48751">MESVKKERPLQNGYVHELDTSTRRPYSPSPSEESAPASTASASSSPPPSFLRPLHLALFSLIHATYALLLALYDAFEWISPSEAIREARAIGRAIQSSAEPNKNIKTPQMKAPKHLALVLQTPYYDDEVEGAGSEEAERLALEYLRAEVRRVAQWCDQLGVQRLTVMDTDGLLAAATEGGAVEAVLGIEREDKTANGHAASRIGAQKMESSGIEKQAAHLRKRTRTRLRHQNPAEIPAGARHEPHGNASSPTIELMAINLPVELISPFHGDTTFAEVAEDFRVELEHKCRRRAIDAAESPSASGIKVSGTERPREEEAWTRVNRTRDGSPFLGSSSTPSEHELEELETLRGQLVEWIDQMTVPELDKALLEHGHITEPDFMILHGVPRRSVQLGGFPAWSIRLTEIFHDPQADPRRPITLATFVRAIKYFNNTEHRFGK</sequence>
<evidence type="ECO:0000313" key="9">
    <source>
        <dbReference type="EMBL" id="KAK0557051.1"/>
    </source>
</evidence>
<comment type="similarity">
    <text evidence="3">Belongs to the UPP synthase family.</text>
</comment>
<keyword evidence="10" id="KW-1185">Reference proteome</keyword>
<feature type="region of interest" description="Disordered" evidence="8">
    <location>
        <begin position="296"/>
        <end position="341"/>
    </location>
</feature>
<dbReference type="PANTHER" id="PTHR21528">
    <property type="entry name" value="DEHYDRODOLICHYL DIPHOSPHATE SYNTHASE COMPLEX SUBUNIT NUS1"/>
    <property type="match status" value="1"/>
</dbReference>